<dbReference type="Proteomes" id="UP001596337">
    <property type="component" value="Unassembled WGS sequence"/>
</dbReference>
<reference evidence="2" key="1">
    <citation type="journal article" date="2019" name="Int. J. Syst. Evol. Microbiol.">
        <title>The Global Catalogue of Microorganisms (GCM) 10K type strain sequencing project: providing services to taxonomists for standard genome sequencing and annotation.</title>
        <authorList>
            <consortium name="The Broad Institute Genomics Platform"/>
            <consortium name="The Broad Institute Genome Sequencing Center for Infectious Disease"/>
            <person name="Wu L."/>
            <person name="Ma J."/>
        </authorList>
    </citation>
    <scope>NUCLEOTIDE SEQUENCE [LARGE SCALE GENOMIC DNA]</scope>
    <source>
        <strain evidence="2">KCTC 32255</strain>
    </source>
</reference>
<accession>A0ABW2C5W5</accession>
<dbReference type="InterPro" id="IPR026325">
    <property type="entry name" value="DUF932"/>
</dbReference>
<dbReference type="NCBIfam" id="TIGR03299">
    <property type="entry name" value="LGT_TIGR03299"/>
    <property type="match status" value="1"/>
</dbReference>
<organism evidence="1 2">
    <name type="scientific">Haloechinothrix salitolerans</name>
    <dbReference type="NCBI Taxonomy" id="926830"/>
    <lineage>
        <taxon>Bacteria</taxon>
        <taxon>Bacillati</taxon>
        <taxon>Actinomycetota</taxon>
        <taxon>Actinomycetes</taxon>
        <taxon>Pseudonocardiales</taxon>
        <taxon>Pseudonocardiaceae</taxon>
        <taxon>Haloechinothrix</taxon>
    </lineage>
</organism>
<comment type="caution">
    <text evidence="1">The sequence shown here is derived from an EMBL/GenBank/DDBJ whole genome shotgun (WGS) entry which is preliminary data.</text>
</comment>
<dbReference type="Pfam" id="PF06067">
    <property type="entry name" value="DUF932"/>
    <property type="match status" value="1"/>
</dbReference>
<evidence type="ECO:0000313" key="1">
    <source>
        <dbReference type="EMBL" id="MFC6869459.1"/>
    </source>
</evidence>
<gene>
    <name evidence="1" type="ORF">ACFQGD_20180</name>
</gene>
<protein>
    <submittedName>
        <fullName evidence="1">DUF932 domain-containing protein</fullName>
    </submittedName>
</protein>
<dbReference type="InterPro" id="IPR017686">
    <property type="entry name" value="Phg/plasmid-like_prot"/>
</dbReference>
<proteinExistence type="predicted"/>
<name>A0ABW2C5W5_9PSEU</name>
<dbReference type="RefSeq" id="WP_345400613.1">
    <property type="nucleotide sequence ID" value="NZ_BAABLA010000101.1"/>
</dbReference>
<keyword evidence="2" id="KW-1185">Reference proteome</keyword>
<evidence type="ECO:0000313" key="2">
    <source>
        <dbReference type="Proteomes" id="UP001596337"/>
    </source>
</evidence>
<dbReference type="EMBL" id="JBHSXX010000001">
    <property type="protein sequence ID" value="MFC6869459.1"/>
    <property type="molecule type" value="Genomic_DNA"/>
</dbReference>
<sequence length="331" mass="36987">MSHDIETFDDGTAVFFSARQDAWHRLGTVTTECLTADEVMRVAHLGGWNVRLLPLTATEITDNGVTTLDVPRHFATVRTHPHTSKPDVLGVVGNDYRVVQNEQHCELLNLLVDEAGAHFETAGSLRNGREVFVTMKLPHTLRLADTDDIDLYLAAMSSHDGTKPWRVIVTPTRIVCANTQRIALRTARASYTIKHTASARSKIAQARTALGIVWNYCDAFEKAAEQLIQDSLTDGEFQKIIDQLWPYDPDNEGTRARGNRQRRTDTLHHLFTDADTNQGIRETRWAGLQAITEYLDHHAPATSDEVRAHRVLTSEALAAKKQTAYELLATA</sequence>